<keyword evidence="4" id="KW-0472">Membrane</keyword>
<evidence type="ECO:0000256" key="2">
    <source>
        <dbReference type="ARBA" id="ARBA00023125"/>
    </source>
</evidence>
<comment type="caution">
    <text evidence="6">The sequence shown here is derived from an EMBL/GenBank/DDBJ whole genome shotgun (WGS) entry which is preliminary data.</text>
</comment>
<dbReference type="Pfam" id="PF12833">
    <property type="entry name" value="HTH_18"/>
    <property type="match status" value="1"/>
</dbReference>
<dbReference type="Proteomes" id="UP001321014">
    <property type="component" value="Unassembled WGS sequence"/>
</dbReference>
<sequence length="439" mass="47949">MNWYWMPICVVSSVGLVPLLISSGFCCAAHCIEKPISAKDNAILKRDFFTFIVTPVIFVQFFLRFLRLVPAGPWLTHCAPEGLVGPNGKVERTDRTIPDFSLQQLDENECEVDMQKFKNALGVDVTRWSIDDVEQMIAAPKMDVVPLSASGASGVMAWAATGTVTLGRIALIGEATIGTKLDKAFVNFTLPVVQAETWTINGRSGDGNAFFFNADMDEGYINAPSRYGYFGRVPKDALRQELTALLGRNPEASAMQKGIVSVSSGLKTRLIRTFERLLSRASGRPLFPKPARAARIFEAEIVHALAVTVLDTRRTTAEMPVVAGGLPRLVGEAVALFDAAEPGSLTLKDICSALAVSAPTLNMAFQEVTGTTPMRFYRMKRLVAVRQDLLLQSGAVSAVKQAAMRQGFHDPSRMSALYRQVYNELPSETVVRRGRQAGL</sequence>
<dbReference type="PANTHER" id="PTHR46796:SF12">
    <property type="entry name" value="HTH-TYPE DNA-BINDING TRANSCRIPTIONAL ACTIVATOR EUTR"/>
    <property type="match status" value="1"/>
</dbReference>
<keyword evidence="1" id="KW-0805">Transcription regulation</keyword>
<dbReference type="PANTHER" id="PTHR46796">
    <property type="entry name" value="HTH-TYPE TRANSCRIPTIONAL ACTIVATOR RHAS-RELATED"/>
    <property type="match status" value="1"/>
</dbReference>
<organism evidence="6 7">
    <name type="scientific">Ruegeria marisflavi</name>
    <dbReference type="NCBI Taxonomy" id="2984152"/>
    <lineage>
        <taxon>Bacteria</taxon>
        <taxon>Pseudomonadati</taxon>
        <taxon>Pseudomonadota</taxon>
        <taxon>Alphaproteobacteria</taxon>
        <taxon>Rhodobacterales</taxon>
        <taxon>Roseobacteraceae</taxon>
        <taxon>Ruegeria</taxon>
    </lineage>
</organism>
<feature type="transmembrane region" description="Helical" evidence="4">
    <location>
        <begin position="48"/>
        <end position="66"/>
    </location>
</feature>
<dbReference type="EMBL" id="JAOVQN010000028">
    <property type="protein sequence ID" value="MCU9840089.1"/>
    <property type="molecule type" value="Genomic_DNA"/>
</dbReference>
<evidence type="ECO:0000256" key="3">
    <source>
        <dbReference type="ARBA" id="ARBA00023163"/>
    </source>
</evidence>
<protein>
    <submittedName>
        <fullName evidence="6">Helix-turn-helix domain-containing protein</fullName>
    </submittedName>
</protein>
<dbReference type="PROSITE" id="PS01124">
    <property type="entry name" value="HTH_ARAC_FAMILY_2"/>
    <property type="match status" value="1"/>
</dbReference>
<dbReference type="InterPro" id="IPR050204">
    <property type="entry name" value="AraC_XylS_family_regulators"/>
</dbReference>
<feature type="domain" description="HTH araC/xylS-type" evidence="5">
    <location>
        <begin position="331"/>
        <end position="432"/>
    </location>
</feature>
<keyword evidence="7" id="KW-1185">Reference proteome</keyword>
<evidence type="ECO:0000256" key="4">
    <source>
        <dbReference type="SAM" id="Phobius"/>
    </source>
</evidence>
<keyword evidence="4" id="KW-1133">Transmembrane helix</keyword>
<dbReference type="RefSeq" id="WP_263389976.1">
    <property type="nucleotide sequence ID" value="NZ_JAOVQN010000028.1"/>
</dbReference>
<keyword evidence="2" id="KW-0238">DNA-binding</keyword>
<evidence type="ECO:0000313" key="7">
    <source>
        <dbReference type="Proteomes" id="UP001321014"/>
    </source>
</evidence>
<evidence type="ECO:0000256" key="1">
    <source>
        <dbReference type="ARBA" id="ARBA00023015"/>
    </source>
</evidence>
<evidence type="ECO:0000259" key="5">
    <source>
        <dbReference type="PROSITE" id="PS01124"/>
    </source>
</evidence>
<keyword evidence="4" id="KW-0812">Transmembrane</keyword>
<dbReference type="Gene3D" id="1.10.10.60">
    <property type="entry name" value="Homeodomain-like"/>
    <property type="match status" value="1"/>
</dbReference>
<dbReference type="InterPro" id="IPR018060">
    <property type="entry name" value="HTH_AraC"/>
</dbReference>
<evidence type="ECO:0000313" key="6">
    <source>
        <dbReference type="EMBL" id="MCU9840089.1"/>
    </source>
</evidence>
<accession>A0ABT2WW13</accession>
<gene>
    <name evidence="6" type="ORF">OEZ49_20190</name>
</gene>
<proteinExistence type="predicted"/>
<reference evidence="6 7" key="1">
    <citation type="submission" date="2022-10" db="EMBL/GenBank/DDBJ databases">
        <title>Ruegeria sp. nov., isolated from ocean surface water.</title>
        <authorList>
            <person name="He W."/>
            <person name="Wang L."/>
            <person name="Zhang D.-F."/>
        </authorList>
    </citation>
    <scope>NUCLEOTIDE SEQUENCE [LARGE SCALE GENOMIC DNA]</scope>
    <source>
        <strain evidence="6 7">WL0004</strain>
    </source>
</reference>
<dbReference type="SMART" id="SM00342">
    <property type="entry name" value="HTH_ARAC"/>
    <property type="match status" value="1"/>
</dbReference>
<name>A0ABT2WW13_9RHOB</name>
<keyword evidence="3" id="KW-0804">Transcription</keyword>